<dbReference type="InParanoid" id="A0A167L8U7"/>
<evidence type="ECO:0008006" key="3">
    <source>
        <dbReference type="Google" id="ProtNLM"/>
    </source>
</evidence>
<gene>
    <name evidence="1" type="ORF">PHYBLDRAFT_182651</name>
</gene>
<protein>
    <recommendedName>
        <fullName evidence="3">NAD(P)-binding domain-containing protein</fullName>
    </recommendedName>
</protein>
<dbReference type="OrthoDB" id="674948at2759"/>
<dbReference type="PANTHER" id="PTHR40129:SF2">
    <property type="entry name" value="KETOPANTOATE REDUCTASE N-TERMINAL DOMAIN-CONTAINING PROTEIN"/>
    <property type="match status" value="1"/>
</dbReference>
<dbReference type="STRING" id="763407.A0A167L8U7"/>
<dbReference type="Gene3D" id="3.40.50.720">
    <property type="entry name" value="NAD(P)-binding Rossmann-like Domain"/>
    <property type="match status" value="1"/>
</dbReference>
<reference evidence="2" key="1">
    <citation type="submission" date="2015-06" db="EMBL/GenBank/DDBJ databases">
        <title>Expansion of signal transduction pathways in fungi by whole-genome duplication.</title>
        <authorList>
            <consortium name="DOE Joint Genome Institute"/>
            <person name="Corrochano L.M."/>
            <person name="Kuo A."/>
            <person name="Marcet-Houben M."/>
            <person name="Polaino S."/>
            <person name="Salamov A."/>
            <person name="Villalobos J.M."/>
            <person name="Alvarez M.I."/>
            <person name="Avalos J."/>
            <person name="Benito E.P."/>
            <person name="Benoit I."/>
            <person name="Burger G."/>
            <person name="Camino L.P."/>
            <person name="Canovas D."/>
            <person name="Cerda-Olmedo E."/>
            <person name="Cheng J.-F."/>
            <person name="Dominguez A."/>
            <person name="Elias M."/>
            <person name="Eslava A.P."/>
            <person name="Glaser F."/>
            <person name="Grimwood J."/>
            <person name="Gutierrez G."/>
            <person name="Heitman J."/>
            <person name="Henrissat B."/>
            <person name="Iturriaga E.A."/>
            <person name="Lang B.F."/>
            <person name="Lavin J.L."/>
            <person name="Lee S."/>
            <person name="Li W."/>
            <person name="Lindquist E."/>
            <person name="Lopez-Garcia S."/>
            <person name="Luque E.M."/>
            <person name="Marcos A.T."/>
            <person name="Martin J."/>
            <person name="McCluskey K."/>
            <person name="Medina H.R."/>
            <person name="Miralles-Duran A."/>
            <person name="Miyazaki A."/>
            <person name="Munoz-Torres E."/>
            <person name="Oguiza J.A."/>
            <person name="Ohm R."/>
            <person name="Olmedo M."/>
            <person name="Orejas M."/>
            <person name="Ortiz-Castellanos L."/>
            <person name="Pisabarro A.G."/>
            <person name="Rodriguez-Romero J."/>
            <person name="Ruiz-Herrera J."/>
            <person name="Ruiz-Vazquez R."/>
            <person name="Sanz C."/>
            <person name="Schackwitz W."/>
            <person name="Schmutz J."/>
            <person name="Shahriari M."/>
            <person name="Shelest E."/>
            <person name="Silva-Franco F."/>
            <person name="Soanes D."/>
            <person name="Syed K."/>
            <person name="Tagua V.G."/>
            <person name="Talbot N.J."/>
            <person name="Thon M."/>
            <person name="De vries R.P."/>
            <person name="Wiebenga A."/>
            <person name="Yadav J.S."/>
            <person name="Braun E.L."/>
            <person name="Baker S."/>
            <person name="Garre V."/>
            <person name="Horwitz B."/>
            <person name="Torres-Martinez S."/>
            <person name="Idnurm A."/>
            <person name="Herrera-Estrella A."/>
            <person name="Gabaldon T."/>
            <person name="Grigoriev I.V."/>
        </authorList>
    </citation>
    <scope>NUCLEOTIDE SEQUENCE [LARGE SCALE GENOMIC DNA]</scope>
    <source>
        <strain evidence="2">NRRL 1555(-)</strain>
    </source>
</reference>
<keyword evidence="2" id="KW-1185">Reference proteome</keyword>
<dbReference type="EMBL" id="KV440990">
    <property type="protein sequence ID" value="OAD69855.1"/>
    <property type="molecule type" value="Genomic_DNA"/>
</dbReference>
<proteinExistence type="predicted"/>
<dbReference type="PANTHER" id="PTHR40129">
    <property type="entry name" value="KETOPANTOATE REDUCTASE N-TERMINAL DOMAIN-CONTAINING PROTEIN"/>
    <property type="match status" value="1"/>
</dbReference>
<evidence type="ECO:0000313" key="2">
    <source>
        <dbReference type="Proteomes" id="UP000077315"/>
    </source>
</evidence>
<dbReference type="Proteomes" id="UP000077315">
    <property type="component" value="Unassembled WGS sequence"/>
</dbReference>
<evidence type="ECO:0000313" key="1">
    <source>
        <dbReference type="EMBL" id="OAD69855.1"/>
    </source>
</evidence>
<dbReference type="GeneID" id="28999559"/>
<accession>A0A167L8U7</accession>
<name>A0A167L8U7_PHYB8</name>
<organism evidence="1 2">
    <name type="scientific">Phycomyces blakesleeanus (strain ATCC 8743b / DSM 1359 / FGSC 10004 / NBRC 33097 / NRRL 1555)</name>
    <dbReference type="NCBI Taxonomy" id="763407"/>
    <lineage>
        <taxon>Eukaryota</taxon>
        <taxon>Fungi</taxon>
        <taxon>Fungi incertae sedis</taxon>
        <taxon>Mucoromycota</taxon>
        <taxon>Mucoromycotina</taxon>
        <taxon>Mucoromycetes</taxon>
        <taxon>Mucorales</taxon>
        <taxon>Phycomycetaceae</taxon>
        <taxon>Phycomyces</taxon>
    </lineage>
</organism>
<dbReference type="RefSeq" id="XP_018287895.1">
    <property type="nucleotide sequence ID" value="XM_018438653.1"/>
</dbReference>
<dbReference type="AlphaFoldDB" id="A0A167L8U7"/>
<sequence length="281" mass="31275">MEQQVLTTALPMLILGLGWTGQFLVELLNAINLKYAATTRDGRGNTIKWTMPSTSYWATNPTGLTNLPSAQTVLITFPVINTSEMTEFMDAYESEHGKPQWILLSSTRPFNGTPSDRHGPMDPSRGTDRSGAEEIVLSRGGTVLHLAGLWGAARQPRQWVSRFPTEAAIRAKLLTRQLHLIHGKDVARAILAVHEQFKSGERWIVTDKGCYDWIRLFLAWGSPEQIAIARSLAKNDEVCRNALGEGTLEDVVARGGVVPRLNSNEFWETFGIEPTEYLTIE</sequence>
<dbReference type="VEuPathDB" id="FungiDB:PHYBLDRAFT_182651"/>